<evidence type="ECO:0000313" key="1">
    <source>
        <dbReference type="EMBL" id="KAJ7045255.1"/>
    </source>
</evidence>
<accession>A0AAD6THA8</accession>
<sequence length="400" mass="45514">MHKPNRNCGIRNFATRLEGDSFSWWGVYGSRSTQNEGGVADFVVYDARVEWREASDPRQTRDGVFRPFRQQDYCTVPFRERTPASDAEGSEFGHIPNTMFLVHETEHSALRQRLHHREGPARRSGYSCDRKWNLLAMGTLEWPHGARRFLSLILVDGSQAYAVPAIIQTPADALGRASSAITMLHHYNLDKEPLNTTRESVDQRGHEATGETIGKEWGRWLDEWFDNKSAAAMCLGPPGAEKWKGFFTLNCMKSMGSLSRCKWRLTAAKAKVVLCQIWFLPDEGRSCWTRAELVHPTDRYCTISVWSVGARKDKEVDSTDSESSRQSPFIEDGWWRIPVASSMKRCHAARSRQKAVSEIPVALFFVVGAPDKYCWLLARMKPPPRSTKAACDSELRRGRR</sequence>
<dbReference type="Proteomes" id="UP001218188">
    <property type="component" value="Unassembled WGS sequence"/>
</dbReference>
<reference evidence="1" key="1">
    <citation type="submission" date="2023-03" db="EMBL/GenBank/DDBJ databases">
        <title>Massive genome expansion in bonnet fungi (Mycena s.s.) driven by repeated elements and novel gene families across ecological guilds.</title>
        <authorList>
            <consortium name="Lawrence Berkeley National Laboratory"/>
            <person name="Harder C.B."/>
            <person name="Miyauchi S."/>
            <person name="Viragh M."/>
            <person name="Kuo A."/>
            <person name="Thoen E."/>
            <person name="Andreopoulos B."/>
            <person name="Lu D."/>
            <person name="Skrede I."/>
            <person name="Drula E."/>
            <person name="Henrissat B."/>
            <person name="Morin E."/>
            <person name="Kohler A."/>
            <person name="Barry K."/>
            <person name="LaButti K."/>
            <person name="Morin E."/>
            <person name="Salamov A."/>
            <person name="Lipzen A."/>
            <person name="Mereny Z."/>
            <person name="Hegedus B."/>
            <person name="Baldrian P."/>
            <person name="Stursova M."/>
            <person name="Weitz H."/>
            <person name="Taylor A."/>
            <person name="Grigoriev I.V."/>
            <person name="Nagy L.G."/>
            <person name="Martin F."/>
            <person name="Kauserud H."/>
        </authorList>
    </citation>
    <scope>NUCLEOTIDE SEQUENCE</scope>
    <source>
        <strain evidence="1">CBHHK200</strain>
    </source>
</reference>
<comment type="caution">
    <text evidence="1">The sequence shown here is derived from an EMBL/GenBank/DDBJ whole genome shotgun (WGS) entry which is preliminary data.</text>
</comment>
<dbReference type="AlphaFoldDB" id="A0AAD6THA8"/>
<name>A0AAD6THA8_9AGAR</name>
<organism evidence="1 2">
    <name type="scientific">Mycena alexandri</name>
    <dbReference type="NCBI Taxonomy" id="1745969"/>
    <lineage>
        <taxon>Eukaryota</taxon>
        <taxon>Fungi</taxon>
        <taxon>Dikarya</taxon>
        <taxon>Basidiomycota</taxon>
        <taxon>Agaricomycotina</taxon>
        <taxon>Agaricomycetes</taxon>
        <taxon>Agaricomycetidae</taxon>
        <taxon>Agaricales</taxon>
        <taxon>Marasmiineae</taxon>
        <taxon>Mycenaceae</taxon>
        <taxon>Mycena</taxon>
    </lineage>
</organism>
<evidence type="ECO:0000313" key="2">
    <source>
        <dbReference type="Proteomes" id="UP001218188"/>
    </source>
</evidence>
<protein>
    <submittedName>
        <fullName evidence="1">Uncharacterized protein</fullName>
    </submittedName>
</protein>
<gene>
    <name evidence="1" type="ORF">C8F04DRAFT_1228269</name>
</gene>
<dbReference type="EMBL" id="JARJCM010000005">
    <property type="protein sequence ID" value="KAJ7045255.1"/>
    <property type="molecule type" value="Genomic_DNA"/>
</dbReference>
<proteinExistence type="predicted"/>
<keyword evidence="2" id="KW-1185">Reference proteome</keyword>